<accession>A0A934M5D1</accession>
<evidence type="ECO:0000256" key="1">
    <source>
        <dbReference type="SAM" id="Phobius"/>
    </source>
</evidence>
<evidence type="ECO:0000313" key="2">
    <source>
        <dbReference type="EMBL" id="MBI6875157.1"/>
    </source>
</evidence>
<protein>
    <submittedName>
        <fullName evidence="2">Uncharacterized protein</fullName>
    </submittedName>
</protein>
<dbReference type="RefSeq" id="WP_211144512.1">
    <property type="nucleotide sequence ID" value="NZ_JAEEGB010000038.1"/>
</dbReference>
<gene>
    <name evidence="2" type="ORF">I6U51_21005</name>
</gene>
<proteinExistence type="predicted"/>
<dbReference type="AlphaFoldDB" id="A0A934M5D1"/>
<dbReference type="EMBL" id="JAEEGB010000038">
    <property type="protein sequence ID" value="MBI6875157.1"/>
    <property type="molecule type" value="Genomic_DNA"/>
</dbReference>
<feature type="transmembrane region" description="Helical" evidence="1">
    <location>
        <begin position="7"/>
        <end position="25"/>
    </location>
</feature>
<dbReference type="Proteomes" id="UP000622687">
    <property type="component" value="Unassembled WGS sequence"/>
</dbReference>
<keyword evidence="1" id="KW-0812">Transmembrane</keyword>
<evidence type="ECO:0000313" key="3">
    <source>
        <dbReference type="Proteomes" id="UP000622687"/>
    </source>
</evidence>
<organism evidence="2 3">
    <name type="scientific">Clostridium aciditolerans</name>
    <dbReference type="NCBI Taxonomy" id="339861"/>
    <lineage>
        <taxon>Bacteria</taxon>
        <taxon>Bacillati</taxon>
        <taxon>Bacillota</taxon>
        <taxon>Clostridia</taxon>
        <taxon>Eubacteriales</taxon>
        <taxon>Clostridiaceae</taxon>
        <taxon>Clostridium</taxon>
    </lineage>
</organism>
<name>A0A934M5D1_9CLOT</name>
<comment type="caution">
    <text evidence="2">The sequence shown here is derived from an EMBL/GenBank/DDBJ whole genome shotgun (WGS) entry which is preliminary data.</text>
</comment>
<keyword evidence="1" id="KW-0472">Membrane</keyword>
<feature type="transmembrane region" description="Helical" evidence="1">
    <location>
        <begin position="31"/>
        <end position="51"/>
    </location>
</feature>
<sequence>MRDVVSIIINIVVMAFIIYGFVITGGKLSTFGMIINAVAIIAVIITTHINIKNLKKRN</sequence>
<keyword evidence="3" id="KW-1185">Reference proteome</keyword>
<keyword evidence="1" id="KW-1133">Transmembrane helix</keyword>
<reference evidence="2" key="1">
    <citation type="submission" date="2020-12" db="EMBL/GenBank/DDBJ databases">
        <title>Clostridium thailandense sp. nov., a novel acetogenic bacterium isolated from peat land soil in Thailand.</title>
        <authorList>
            <person name="Chaikitkaew S."/>
            <person name="Birkeland N.K."/>
        </authorList>
    </citation>
    <scope>NUCLEOTIDE SEQUENCE</scope>
    <source>
        <strain evidence="2">DSM 17425</strain>
    </source>
</reference>